<name>A0A3N0DRP3_9ACTN</name>
<dbReference type="RefSeq" id="WP_123232803.1">
    <property type="nucleotide sequence ID" value="NZ_RJSG01000002.1"/>
</dbReference>
<organism evidence="1 2">
    <name type="scientific">Nocardioides marmorisolisilvae</name>
    <dbReference type="NCBI Taxonomy" id="1542737"/>
    <lineage>
        <taxon>Bacteria</taxon>
        <taxon>Bacillati</taxon>
        <taxon>Actinomycetota</taxon>
        <taxon>Actinomycetes</taxon>
        <taxon>Propionibacteriales</taxon>
        <taxon>Nocardioidaceae</taxon>
        <taxon>Nocardioides</taxon>
    </lineage>
</organism>
<dbReference type="Proteomes" id="UP000277094">
    <property type="component" value="Unassembled WGS sequence"/>
</dbReference>
<accession>A0A3N0DRP3</accession>
<dbReference type="OrthoDB" id="3268863at2"/>
<keyword evidence="2" id="KW-1185">Reference proteome</keyword>
<dbReference type="EMBL" id="RJSG01000002">
    <property type="protein sequence ID" value="RNL78304.1"/>
    <property type="molecule type" value="Genomic_DNA"/>
</dbReference>
<evidence type="ECO:0000313" key="2">
    <source>
        <dbReference type="Proteomes" id="UP000277094"/>
    </source>
</evidence>
<comment type="caution">
    <text evidence="1">The sequence shown here is derived from an EMBL/GenBank/DDBJ whole genome shotgun (WGS) entry which is preliminary data.</text>
</comment>
<evidence type="ECO:0000313" key="1">
    <source>
        <dbReference type="EMBL" id="RNL78304.1"/>
    </source>
</evidence>
<dbReference type="AlphaFoldDB" id="A0A3N0DRP3"/>
<dbReference type="Pfam" id="PF11662">
    <property type="entry name" value="DUF3263"/>
    <property type="match status" value="1"/>
</dbReference>
<reference evidence="1 2" key="1">
    <citation type="submission" date="2018-11" db="EMBL/GenBank/DDBJ databases">
        <authorList>
            <person name="Li F."/>
        </authorList>
    </citation>
    <scope>NUCLEOTIDE SEQUENCE [LARGE SCALE GENOMIC DNA]</scope>
    <source>
        <strain evidence="1 2">KIS18-7</strain>
    </source>
</reference>
<proteinExistence type="predicted"/>
<sequence>MDDLTERQLEILEFERQWWRYAGAKAVEIERQLEMTPVAYYRALNAVIDLPAAMEHDPTLVRRLQRARTLRRRRRSGRAFRIAEA</sequence>
<protein>
    <submittedName>
        <fullName evidence="1">DUF3263 domain-containing protein</fullName>
    </submittedName>
</protein>
<gene>
    <name evidence="1" type="ORF">EFL95_04130</name>
</gene>
<dbReference type="InterPro" id="IPR021678">
    <property type="entry name" value="DUF3263"/>
</dbReference>